<comment type="similarity">
    <text evidence="1">Belongs to the peptidase C1 family.</text>
</comment>
<dbReference type="Gene3D" id="3.90.70.10">
    <property type="entry name" value="Cysteine proteinases"/>
    <property type="match status" value="1"/>
</dbReference>
<evidence type="ECO:0000256" key="2">
    <source>
        <dbReference type="ARBA" id="ARBA00023157"/>
    </source>
</evidence>
<gene>
    <name evidence="5" type="ORF">SMN809_LOCUS13927</name>
</gene>
<sequence>MHQLSVLITILLIVIASINAGPVLRDGLPSRYHVSGVIQLPYAEISEPFESWIDVEAGFSRIDYYGGAAKTVQRKGRGQDYGANYKIVPMSDEQVLNKISCFQSNGSQADIVDVQHTLPDVSTFQDMGPAEWRGIKCEMYQTIDQVGDKKSTYTYYIDVASKHPVHYEMFGYDSLIGSHFDKYTIDYYNYDEEPIDPTVFHVTDDLIDCSWGFGNNGCDGGEDFRAYQYIMKHGGVALEDAYGQYLQEDSFCHHDNTTLGAKILGYVNITEGDEEALRMAIATKGPVSVAIDAAHKGFLFYASGVFYDPDCGSSPDALDHAVLAVGYGNLNGEDYWLVKNSWSTYWGNDGYVLMSRRNNNCGVATAATYVMVQ</sequence>
<reference evidence="5" key="1">
    <citation type="submission" date="2021-02" db="EMBL/GenBank/DDBJ databases">
        <authorList>
            <person name="Nowell W R."/>
        </authorList>
    </citation>
    <scope>NUCLEOTIDE SEQUENCE</scope>
</reference>
<dbReference type="InterPro" id="IPR025661">
    <property type="entry name" value="Pept_asp_AS"/>
</dbReference>
<feature type="signal peptide" evidence="3">
    <location>
        <begin position="1"/>
        <end position="20"/>
    </location>
</feature>
<proteinExistence type="inferred from homology"/>
<evidence type="ECO:0000256" key="1">
    <source>
        <dbReference type="ARBA" id="ARBA00008455"/>
    </source>
</evidence>
<dbReference type="InterPro" id="IPR025660">
    <property type="entry name" value="Pept_his_AS"/>
</dbReference>
<organism evidence="5 6">
    <name type="scientific">Rotaria magnacalcarata</name>
    <dbReference type="NCBI Taxonomy" id="392030"/>
    <lineage>
        <taxon>Eukaryota</taxon>
        <taxon>Metazoa</taxon>
        <taxon>Spiralia</taxon>
        <taxon>Gnathifera</taxon>
        <taxon>Rotifera</taxon>
        <taxon>Eurotatoria</taxon>
        <taxon>Bdelloidea</taxon>
        <taxon>Philodinida</taxon>
        <taxon>Philodinidae</taxon>
        <taxon>Rotaria</taxon>
    </lineage>
</organism>
<feature type="domain" description="Peptidase C1A papain C-terminal" evidence="4">
    <location>
        <begin position="184"/>
        <end position="371"/>
    </location>
</feature>
<dbReference type="InterPro" id="IPR000668">
    <property type="entry name" value="Peptidase_C1A_C"/>
</dbReference>
<comment type="caution">
    <text evidence="5">The sequence shown here is derived from an EMBL/GenBank/DDBJ whole genome shotgun (WGS) entry which is preliminary data.</text>
</comment>
<evidence type="ECO:0000259" key="4">
    <source>
        <dbReference type="SMART" id="SM00645"/>
    </source>
</evidence>
<evidence type="ECO:0000313" key="6">
    <source>
        <dbReference type="Proteomes" id="UP000676336"/>
    </source>
</evidence>
<dbReference type="SMART" id="SM00645">
    <property type="entry name" value="Pept_C1"/>
    <property type="match status" value="1"/>
</dbReference>
<keyword evidence="2" id="KW-1015">Disulfide bond</keyword>
<dbReference type="Proteomes" id="UP000676336">
    <property type="component" value="Unassembled WGS sequence"/>
</dbReference>
<evidence type="ECO:0000256" key="3">
    <source>
        <dbReference type="SAM" id="SignalP"/>
    </source>
</evidence>
<accession>A0A8S2P647</accession>
<feature type="chain" id="PRO_5035790032" description="Peptidase C1A papain C-terminal domain-containing protein" evidence="3">
    <location>
        <begin position="21"/>
        <end position="373"/>
    </location>
</feature>
<dbReference type="EMBL" id="CAJOBI010005627">
    <property type="protein sequence ID" value="CAF4037657.1"/>
    <property type="molecule type" value="Genomic_DNA"/>
</dbReference>
<protein>
    <recommendedName>
        <fullName evidence="4">Peptidase C1A papain C-terminal domain-containing protein</fullName>
    </recommendedName>
</protein>
<evidence type="ECO:0000313" key="5">
    <source>
        <dbReference type="EMBL" id="CAF4037657.1"/>
    </source>
</evidence>
<dbReference type="GO" id="GO:0006508">
    <property type="term" value="P:proteolysis"/>
    <property type="evidence" value="ECO:0007669"/>
    <property type="project" value="InterPro"/>
</dbReference>
<dbReference type="GO" id="GO:0008234">
    <property type="term" value="F:cysteine-type peptidase activity"/>
    <property type="evidence" value="ECO:0007669"/>
    <property type="project" value="InterPro"/>
</dbReference>
<name>A0A8S2P647_9BILA</name>
<dbReference type="InterPro" id="IPR039417">
    <property type="entry name" value="Peptidase_C1A_papain-like"/>
</dbReference>
<dbReference type="SUPFAM" id="SSF54001">
    <property type="entry name" value="Cysteine proteinases"/>
    <property type="match status" value="1"/>
</dbReference>
<dbReference type="PROSITE" id="PS00639">
    <property type="entry name" value="THIOL_PROTEASE_HIS"/>
    <property type="match status" value="1"/>
</dbReference>
<keyword evidence="3" id="KW-0732">Signal</keyword>
<dbReference type="AlphaFoldDB" id="A0A8S2P647"/>
<dbReference type="InterPro" id="IPR013128">
    <property type="entry name" value="Peptidase_C1A"/>
</dbReference>
<dbReference type="CDD" id="cd02248">
    <property type="entry name" value="Peptidase_C1A"/>
    <property type="match status" value="1"/>
</dbReference>
<dbReference type="InterPro" id="IPR038765">
    <property type="entry name" value="Papain-like_cys_pep_sf"/>
</dbReference>
<dbReference type="Pfam" id="PF00112">
    <property type="entry name" value="Peptidase_C1"/>
    <property type="match status" value="1"/>
</dbReference>
<dbReference type="PROSITE" id="PS00640">
    <property type="entry name" value="THIOL_PROTEASE_ASN"/>
    <property type="match status" value="1"/>
</dbReference>
<dbReference type="PANTHER" id="PTHR12411">
    <property type="entry name" value="CYSTEINE PROTEASE FAMILY C1-RELATED"/>
    <property type="match status" value="1"/>
</dbReference>